<evidence type="ECO:0000313" key="7">
    <source>
        <dbReference type="EMBL" id="KAK9822093.1"/>
    </source>
</evidence>
<dbReference type="GO" id="GO:0005847">
    <property type="term" value="C:mRNA cleavage and polyadenylation specificity factor complex"/>
    <property type="evidence" value="ECO:0007669"/>
    <property type="project" value="InterPro"/>
</dbReference>
<organism evidence="7 8">
    <name type="scientific">Apatococcus lobatus</name>
    <dbReference type="NCBI Taxonomy" id="904363"/>
    <lineage>
        <taxon>Eukaryota</taxon>
        <taxon>Viridiplantae</taxon>
        <taxon>Chlorophyta</taxon>
        <taxon>core chlorophytes</taxon>
        <taxon>Trebouxiophyceae</taxon>
        <taxon>Chlorellales</taxon>
        <taxon>Chlorellaceae</taxon>
        <taxon>Apatococcus</taxon>
    </lineage>
</organism>
<dbReference type="GO" id="GO:0003723">
    <property type="term" value="F:RNA binding"/>
    <property type="evidence" value="ECO:0007669"/>
    <property type="project" value="UniProtKB-KW"/>
</dbReference>
<dbReference type="Pfam" id="PF07521">
    <property type="entry name" value="RMMBL"/>
    <property type="match status" value="1"/>
</dbReference>
<reference evidence="7 8" key="1">
    <citation type="journal article" date="2024" name="Nat. Commun.">
        <title>Phylogenomics reveals the evolutionary origins of lichenization in chlorophyte algae.</title>
        <authorList>
            <person name="Puginier C."/>
            <person name="Libourel C."/>
            <person name="Otte J."/>
            <person name="Skaloud P."/>
            <person name="Haon M."/>
            <person name="Grisel S."/>
            <person name="Petersen M."/>
            <person name="Berrin J.G."/>
            <person name="Delaux P.M."/>
            <person name="Dal Grande F."/>
            <person name="Keller J."/>
        </authorList>
    </citation>
    <scope>NUCLEOTIDE SEQUENCE [LARGE SCALE GENOMIC DNA]</scope>
    <source>
        <strain evidence="7 8">SAG 2145</strain>
    </source>
</reference>
<feature type="domain" description="Beta-Casp" evidence="6">
    <location>
        <begin position="250"/>
        <end position="403"/>
    </location>
</feature>
<comment type="caution">
    <text evidence="7">The sequence shown here is derived from an EMBL/GenBank/DDBJ whole genome shotgun (WGS) entry which is preliminary data.</text>
</comment>
<dbReference type="InterPro" id="IPR027075">
    <property type="entry name" value="CPSF2"/>
</dbReference>
<dbReference type="Pfam" id="PF16661">
    <property type="entry name" value="Lactamase_B_6"/>
    <property type="match status" value="1"/>
</dbReference>
<name>A0AAW1QKZ5_9CHLO</name>
<comment type="similarity">
    <text evidence="4">Belongs to the metallo-beta-lactamase superfamily. RNA-metabolizing metallo-beta-lactamase-like family. CPSF2/YSH1 subfamily.</text>
</comment>
<proteinExistence type="inferred from homology"/>
<dbReference type="SUPFAM" id="SSF56281">
    <property type="entry name" value="Metallo-hydrolase/oxidoreductase"/>
    <property type="match status" value="1"/>
</dbReference>
<evidence type="ECO:0000256" key="4">
    <source>
        <dbReference type="RuleBase" id="RU365006"/>
    </source>
</evidence>
<keyword evidence="8" id="KW-1185">Reference proteome</keyword>
<dbReference type="Proteomes" id="UP001438707">
    <property type="component" value="Unassembled WGS sequence"/>
</dbReference>
<dbReference type="PANTHER" id="PTHR45922">
    <property type="entry name" value="CLEAVAGE AND POLYADENYLATION SPECIFICITY FACTOR SUBUNIT 2"/>
    <property type="match status" value="1"/>
</dbReference>
<comment type="subcellular location">
    <subcellularLocation>
        <location evidence="1 4">Nucleus</location>
    </subcellularLocation>
</comment>
<feature type="compositionally biased region" description="Basic and acidic residues" evidence="5">
    <location>
        <begin position="440"/>
        <end position="461"/>
    </location>
</feature>
<protein>
    <recommendedName>
        <fullName evidence="4">Cleavage and polyadenylation specificity factor subunit 2</fullName>
    </recommendedName>
    <alternativeName>
        <fullName evidence="4">Cleavage and polyadenylation specificity factor 100 kDa subunit</fullName>
    </alternativeName>
</protein>
<dbReference type="GO" id="GO:0006398">
    <property type="term" value="P:mRNA 3'-end processing by stem-loop binding and cleavage"/>
    <property type="evidence" value="ECO:0007669"/>
    <property type="project" value="InterPro"/>
</dbReference>
<evidence type="ECO:0000259" key="6">
    <source>
        <dbReference type="SMART" id="SM01027"/>
    </source>
</evidence>
<dbReference type="Pfam" id="PF10996">
    <property type="entry name" value="Beta-Casp"/>
    <property type="match status" value="1"/>
</dbReference>
<dbReference type="CDD" id="cd16293">
    <property type="entry name" value="CPSF2-like_MBL-fold"/>
    <property type="match status" value="1"/>
</dbReference>
<evidence type="ECO:0000313" key="8">
    <source>
        <dbReference type="Proteomes" id="UP001438707"/>
    </source>
</evidence>
<dbReference type="PANTHER" id="PTHR45922:SF1">
    <property type="entry name" value="CLEAVAGE AND POLYADENYLATION SPECIFICITY FACTOR SUBUNIT 2"/>
    <property type="match status" value="1"/>
</dbReference>
<dbReference type="Gene3D" id="3.60.15.10">
    <property type="entry name" value="Ribonuclease Z/Hydroxyacylglutathione hydrolase-like"/>
    <property type="match status" value="1"/>
</dbReference>
<dbReference type="AlphaFoldDB" id="A0AAW1QKZ5"/>
<evidence type="ECO:0000256" key="3">
    <source>
        <dbReference type="ARBA" id="ARBA00023242"/>
    </source>
</evidence>
<keyword evidence="3 4" id="KW-0539">Nucleus</keyword>
<feature type="region of interest" description="Disordered" evidence="5">
    <location>
        <begin position="435"/>
        <end position="462"/>
    </location>
</feature>
<dbReference type="Pfam" id="PF13299">
    <property type="entry name" value="CPSF100_C"/>
    <property type="match status" value="1"/>
</dbReference>
<dbReference type="Gene3D" id="3.40.50.10890">
    <property type="match status" value="1"/>
</dbReference>
<accession>A0AAW1QKZ5</accession>
<evidence type="ECO:0000256" key="2">
    <source>
        <dbReference type="ARBA" id="ARBA00022664"/>
    </source>
</evidence>
<dbReference type="InterPro" id="IPR022712">
    <property type="entry name" value="Beta_Casp"/>
</dbReference>
<dbReference type="InterPro" id="IPR035639">
    <property type="entry name" value="CPSF2_MBL"/>
</dbReference>
<evidence type="ECO:0000256" key="1">
    <source>
        <dbReference type="ARBA" id="ARBA00004123"/>
    </source>
</evidence>
<dbReference type="InterPro" id="IPR001279">
    <property type="entry name" value="Metallo-B-lactamas"/>
</dbReference>
<evidence type="ECO:0000256" key="5">
    <source>
        <dbReference type="SAM" id="MobiDB-lite"/>
    </source>
</evidence>
<sequence>MEPSAKFTPLYGAKSTQFFLAGLLQVEGVGILLDCGWDIKFDVQDIQPLAACLSQVDVVLISHLDVSHLGALPWLVGKQSLEAPIFGTLPIQRMGRLAMTDHLQACQAVSDFQAFSSSDVAAAFERMTIMHFQERVSLTGKARGFEVMPFAAGHLVGGCVWQITTPSGEVIVYAPDFNNRSEHHLNPSLLMHHFTRPALVIAGAPSRPRLGEQQEANLLRSIVDTLRGHRSDSQGAAGNVLLPIDSSGRVLELLLLLEKAWSGELADPRPRGKKEPRGNVKYETAKFGEGLAIYPLAFLSYVAQSTLEFARSQLEFMNDSVARQFERQQTNPFMCRHVRTCHTRHDVGMLNKDRGGGPKVVLATLASLEAGLARQLFIEWARDPKNLIVFPLQAQEGSVAAQVQAHEQEGSGKLILRMSTGRWVPLEGAELEAHLQAQKSPRDVTHSAAHEQTDEASHTAPDDQANLELPASAEPMDAEVVAAHESLHQHRNAAATIDGFQVPEGAAGPMFDGDDANSDVWDQFGYAVPEDFFQTSDAGVMQVADGSASMMEQDEVEPAAPEVPRKLVQSLHNVQVNAKVASYHYDGLADSRSLLITLTTIAPRQLIVIHGTAEASNTLRAQCIKEMPALTKVHAPASGETIDLSLAVSAHQLQLSARLLQSVTLHSLPDQKPADAKHRKFKVAWMDGTVIQRHGQAQNMEVVPAEQGGLACHSSGGVFLGSFRLSGIKQALEQLDIRADFAGPCLVCPGPVTISIEDEELTFAGPLSSMFFQIRDIVYQQHLLC</sequence>
<dbReference type="InterPro" id="IPR011108">
    <property type="entry name" value="RMMBL"/>
</dbReference>
<dbReference type="InterPro" id="IPR036866">
    <property type="entry name" value="RibonucZ/Hydroxyglut_hydro"/>
</dbReference>
<gene>
    <name evidence="7" type="ORF">WJX74_006421</name>
</gene>
<keyword evidence="4" id="KW-0694">RNA-binding</keyword>
<dbReference type="SMART" id="SM01027">
    <property type="entry name" value="Beta-Casp"/>
    <property type="match status" value="1"/>
</dbReference>
<dbReference type="EMBL" id="JALJOS010000034">
    <property type="protein sequence ID" value="KAK9822093.1"/>
    <property type="molecule type" value="Genomic_DNA"/>
</dbReference>
<dbReference type="InterPro" id="IPR025069">
    <property type="entry name" value="Cpsf2_C"/>
</dbReference>
<keyword evidence="2 4" id="KW-0507">mRNA processing</keyword>